<dbReference type="AlphaFoldDB" id="G5IGP5"/>
<dbReference type="InterPro" id="IPR028081">
    <property type="entry name" value="Leu-bd"/>
</dbReference>
<keyword evidence="2 4" id="KW-0732">Signal</keyword>
<feature type="region of interest" description="Disordered" evidence="3">
    <location>
        <begin position="24"/>
        <end position="58"/>
    </location>
</feature>
<dbReference type="PATRIC" id="fig|742737.3.peg.2684"/>
<dbReference type="HOGENOM" id="CLU_027128_6_0_9"/>
<dbReference type="EMBL" id="ADLN01000060">
    <property type="protein sequence ID" value="EHI59366.1"/>
    <property type="molecule type" value="Genomic_DNA"/>
</dbReference>
<dbReference type="InterPro" id="IPR051010">
    <property type="entry name" value="BCAA_transport"/>
</dbReference>
<evidence type="ECO:0000256" key="2">
    <source>
        <dbReference type="ARBA" id="ARBA00022729"/>
    </source>
</evidence>
<evidence type="ECO:0000256" key="1">
    <source>
        <dbReference type="ARBA" id="ARBA00010062"/>
    </source>
</evidence>
<evidence type="ECO:0000256" key="3">
    <source>
        <dbReference type="SAM" id="MobiDB-lite"/>
    </source>
</evidence>
<feature type="signal peptide" evidence="4">
    <location>
        <begin position="1"/>
        <end position="22"/>
    </location>
</feature>
<dbReference type="SUPFAM" id="SSF53822">
    <property type="entry name" value="Periplasmic binding protein-like I"/>
    <property type="match status" value="1"/>
</dbReference>
<organism evidence="6 7">
    <name type="scientific">Hungatella hathewayi WAL-18680</name>
    <dbReference type="NCBI Taxonomy" id="742737"/>
    <lineage>
        <taxon>Bacteria</taxon>
        <taxon>Bacillati</taxon>
        <taxon>Bacillota</taxon>
        <taxon>Clostridia</taxon>
        <taxon>Lachnospirales</taxon>
        <taxon>Lachnospiraceae</taxon>
        <taxon>Hungatella</taxon>
    </lineage>
</organism>
<dbReference type="PANTHER" id="PTHR30483">
    <property type="entry name" value="LEUCINE-SPECIFIC-BINDING PROTEIN"/>
    <property type="match status" value="1"/>
</dbReference>
<feature type="domain" description="Leucine-binding protein" evidence="5">
    <location>
        <begin position="63"/>
        <end position="400"/>
    </location>
</feature>
<proteinExistence type="inferred from homology"/>
<evidence type="ECO:0000313" key="6">
    <source>
        <dbReference type="EMBL" id="EHI59366.1"/>
    </source>
</evidence>
<evidence type="ECO:0000259" key="5">
    <source>
        <dbReference type="Pfam" id="PF13458"/>
    </source>
</evidence>
<dbReference type="PROSITE" id="PS51257">
    <property type="entry name" value="PROKAR_LIPOPROTEIN"/>
    <property type="match status" value="1"/>
</dbReference>
<comment type="similarity">
    <text evidence="1">Belongs to the leucine-binding protein family.</text>
</comment>
<gene>
    <name evidence="6" type="ORF">HMPREF9473_02673</name>
</gene>
<dbReference type="Pfam" id="PF13458">
    <property type="entry name" value="Peripla_BP_6"/>
    <property type="match status" value="1"/>
</dbReference>
<evidence type="ECO:0000313" key="7">
    <source>
        <dbReference type="Proteomes" id="UP000005384"/>
    </source>
</evidence>
<protein>
    <recommendedName>
        <fullName evidence="5">Leucine-binding protein domain-containing protein</fullName>
    </recommendedName>
</protein>
<dbReference type="Gene3D" id="3.40.50.2300">
    <property type="match status" value="2"/>
</dbReference>
<name>G5IGP5_9FIRM</name>
<feature type="compositionally biased region" description="Polar residues" evidence="3">
    <location>
        <begin position="44"/>
        <end position="54"/>
    </location>
</feature>
<comment type="caution">
    <text evidence="6">The sequence shown here is derived from an EMBL/GenBank/DDBJ whole genome shotgun (WGS) entry which is preliminary data.</text>
</comment>
<dbReference type="PANTHER" id="PTHR30483:SF6">
    <property type="entry name" value="PERIPLASMIC BINDING PROTEIN OF ABC TRANSPORTER FOR NATURAL AMINO ACIDS"/>
    <property type="match status" value="1"/>
</dbReference>
<feature type="chain" id="PRO_5039262599" description="Leucine-binding protein domain-containing protein" evidence="4">
    <location>
        <begin position="23"/>
        <end position="411"/>
    </location>
</feature>
<keyword evidence="7" id="KW-1185">Reference proteome</keyword>
<reference evidence="6 7" key="1">
    <citation type="submission" date="2011-08" db="EMBL/GenBank/DDBJ databases">
        <title>The Genome Sequence of Clostridium hathewayi WAL-18680.</title>
        <authorList>
            <consortium name="The Broad Institute Genome Sequencing Platform"/>
            <person name="Earl A."/>
            <person name="Ward D."/>
            <person name="Feldgarden M."/>
            <person name="Gevers D."/>
            <person name="Finegold S.M."/>
            <person name="Summanen P.H."/>
            <person name="Molitoris D.R."/>
            <person name="Song M."/>
            <person name="Daigneault M."/>
            <person name="Allen-Vercoe E."/>
            <person name="Young S.K."/>
            <person name="Zeng Q."/>
            <person name="Gargeya S."/>
            <person name="Fitzgerald M."/>
            <person name="Haas B."/>
            <person name="Abouelleil A."/>
            <person name="Alvarado L."/>
            <person name="Arachchi H.M."/>
            <person name="Berlin A."/>
            <person name="Brown A."/>
            <person name="Chapman S.B."/>
            <person name="Chen Z."/>
            <person name="Dunbar C."/>
            <person name="Freedman E."/>
            <person name="Gearin G."/>
            <person name="Gellesch M."/>
            <person name="Goldberg J."/>
            <person name="Griggs A."/>
            <person name="Gujja S."/>
            <person name="Heiman D."/>
            <person name="Howarth C."/>
            <person name="Larson L."/>
            <person name="Lui A."/>
            <person name="MacDonald P.J.P."/>
            <person name="Montmayeur A."/>
            <person name="Murphy C."/>
            <person name="Neiman D."/>
            <person name="Pearson M."/>
            <person name="Priest M."/>
            <person name="Roberts A."/>
            <person name="Saif S."/>
            <person name="Shea T."/>
            <person name="Shenoy N."/>
            <person name="Sisk P."/>
            <person name="Stolte C."/>
            <person name="Sykes S."/>
            <person name="Wortman J."/>
            <person name="Nusbaum C."/>
            <person name="Birren B."/>
        </authorList>
    </citation>
    <scope>NUCLEOTIDE SEQUENCE [LARGE SCALE GENOMIC DNA]</scope>
    <source>
        <strain evidence="6 7">WAL-18680</strain>
    </source>
</reference>
<dbReference type="OrthoDB" id="9783240at2"/>
<evidence type="ECO:0000256" key="4">
    <source>
        <dbReference type="SAM" id="SignalP"/>
    </source>
</evidence>
<accession>G5IGP5</accession>
<dbReference type="InterPro" id="IPR028082">
    <property type="entry name" value="Peripla_BP_I"/>
</dbReference>
<dbReference type="CDD" id="cd19986">
    <property type="entry name" value="PBP1_ABC_HAAT-like"/>
    <property type="match status" value="1"/>
</dbReference>
<dbReference type="RefSeq" id="WP_006780652.1">
    <property type="nucleotide sequence ID" value="NZ_CP040506.1"/>
</dbReference>
<dbReference type="Proteomes" id="UP000005384">
    <property type="component" value="Unassembled WGS sequence"/>
</dbReference>
<sequence length="411" mass="43680">MKKVRRAASMLLAMTMAFTLTACQSQPKSSETAPPDTKAEAASGTENTESTTAVPQPAASGDTIKIGVLATLTGYPLNGEHMRNGILLAIDEINANGGVLGRQLEADVQDCSNTTDIAINATNKLVSNHVAGIIGPHYSSLGLAVESIIKDAKVPMLVGGTSPKFVSDVDNDYLFRIRASDTLQAAAAAAYLVDGLKATKVAILYGSDDFGTGGMQVASGYFDSVGVSYCVQSFNNEDTDVTSQILKCINEGCDAALIWATEAAYPIVARQMFELGLTVPTITNPSLAVDSCLAQLDPEWVEGWYCVTDFLTNNPTDKVQDFIKRYTAVYGTDESVDLHCAAYYSATYALADAIERAGTTDGEALSKALLGTKDVEGIVGNLTSNEDGEMISEIILAQCRDLKIEYIDVIR</sequence>